<dbReference type="EMBL" id="DAASTD010000007">
    <property type="protein sequence ID" value="HAE6916136.1"/>
    <property type="molecule type" value="Genomic_DNA"/>
</dbReference>
<reference evidence="1" key="2">
    <citation type="submission" date="2018-07" db="EMBL/GenBank/DDBJ databases">
        <authorList>
            <consortium name="NCBI Pathogen Detection Project"/>
        </authorList>
    </citation>
    <scope>NUCLEOTIDE SEQUENCE</scope>
    <source>
        <strain evidence="1">12-2222</strain>
    </source>
</reference>
<dbReference type="AlphaFoldDB" id="A0A735MC17"/>
<organism evidence="1">
    <name type="scientific">Salmonella enterica subsp. salamae serovar 47:b:1,5</name>
    <dbReference type="NCBI Taxonomy" id="1967619"/>
    <lineage>
        <taxon>Bacteria</taxon>
        <taxon>Pseudomonadati</taxon>
        <taxon>Pseudomonadota</taxon>
        <taxon>Gammaproteobacteria</taxon>
        <taxon>Enterobacterales</taxon>
        <taxon>Enterobacteriaceae</taxon>
        <taxon>Salmonella</taxon>
    </lineage>
</organism>
<evidence type="ECO:0000313" key="1">
    <source>
        <dbReference type="EMBL" id="HAE6916136.1"/>
    </source>
</evidence>
<sequence>MKDHTTHSQWRNNYIWHFLALNRHDKKAKPFRLSVEAVTEHEARRILAPHFILSLAARLPVVGGSHA</sequence>
<gene>
    <name evidence="1" type="ORF">G4L34_001211</name>
</gene>
<name>A0A735MC17_SALER</name>
<protein>
    <submittedName>
        <fullName evidence="1">Host cell division inhibitor Icd-like protein</fullName>
    </submittedName>
</protein>
<dbReference type="NCBIfam" id="NF033153">
    <property type="entry name" value="phage_ICD_like"/>
    <property type="match status" value="1"/>
</dbReference>
<comment type="caution">
    <text evidence="1">The sequence shown here is derived from an EMBL/GenBank/DDBJ whole genome shotgun (WGS) entry which is preliminary data.</text>
</comment>
<accession>A0A735MC17</accession>
<proteinExistence type="predicted"/>
<reference evidence="1" key="1">
    <citation type="journal article" date="2018" name="Genome Biol.">
        <title>SKESA: strategic k-mer extension for scrupulous assemblies.</title>
        <authorList>
            <person name="Souvorov A."/>
            <person name="Agarwala R."/>
            <person name="Lipman D.J."/>
        </authorList>
    </citation>
    <scope>NUCLEOTIDE SEQUENCE</scope>
    <source>
        <strain evidence="1">12-2222</strain>
    </source>
</reference>